<dbReference type="AlphaFoldDB" id="A0AA48HZJ3"/>
<reference evidence="1" key="1">
    <citation type="submission" date="2023-01" db="EMBL/GenBank/DDBJ databases">
        <title>Complete genome sequence of Planctobacterium marinum strain Dej080120_11.</title>
        <authorList>
            <person name="Ueki S."/>
            <person name="Maruyama F."/>
        </authorList>
    </citation>
    <scope>NUCLEOTIDE SEQUENCE</scope>
    <source>
        <strain evidence="1">Dej080120_11</strain>
    </source>
</reference>
<keyword evidence="2" id="KW-1185">Reference proteome</keyword>
<dbReference type="EMBL" id="AP027272">
    <property type="protein sequence ID" value="BDX07510.1"/>
    <property type="molecule type" value="Genomic_DNA"/>
</dbReference>
<name>A0AA48HZJ3_9ALTE</name>
<evidence type="ECO:0000313" key="2">
    <source>
        <dbReference type="Proteomes" id="UP001333710"/>
    </source>
</evidence>
<organism evidence="1 2">
    <name type="scientific">Planctobacterium marinum</name>
    <dbReference type="NCBI Taxonomy" id="1631968"/>
    <lineage>
        <taxon>Bacteria</taxon>
        <taxon>Pseudomonadati</taxon>
        <taxon>Pseudomonadota</taxon>
        <taxon>Gammaproteobacteria</taxon>
        <taxon>Alteromonadales</taxon>
        <taxon>Alteromonadaceae</taxon>
        <taxon>Planctobacterium</taxon>
    </lineage>
</organism>
<gene>
    <name evidence="1" type="ORF">MACH26_30310</name>
</gene>
<dbReference type="KEGG" id="pmaw:MACH26_30310"/>
<accession>A0AA48HZJ3</accession>
<protein>
    <submittedName>
        <fullName evidence="1">Uncharacterized protein</fullName>
    </submittedName>
</protein>
<evidence type="ECO:0000313" key="1">
    <source>
        <dbReference type="EMBL" id="BDX07510.1"/>
    </source>
</evidence>
<dbReference type="Proteomes" id="UP001333710">
    <property type="component" value="Chromosome"/>
</dbReference>
<sequence length="110" mass="12551">MYFAFQSFLVKEKAAEFGNGIKCPHGALCDFRCNSQAIELRANDVVIFKSEKYNIEDFINRLQNANLVCDTHFINIYSEKGITHGKVLALSDRLNFLFPNAQISWGNKDN</sequence>
<proteinExistence type="predicted"/>
<dbReference type="RefSeq" id="WP_338293539.1">
    <property type="nucleotide sequence ID" value="NZ_AP027272.1"/>
</dbReference>